<dbReference type="Pfam" id="PF00005">
    <property type="entry name" value="ABC_tran"/>
    <property type="match status" value="2"/>
</dbReference>
<dbReference type="PANTHER" id="PTHR24223">
    <property type="entry name" value="ATP-BINDING CASSETTE SUB-FAMILY C"/>
    <property type="match status" value="1"/>
</dbReference>
<keyword evidence="2" id="KW-0813">Transport</keyword>
<dbReference type="EMBL" id="JANBTW010000053">
    <property type="protein sequence ID" value="KAJ2674835.1"/>
    <property type="molecule type" value="Genomic_DNA"/>
</dbReference>
<sequence length="1554" mass="173086">MKTHYMLRTGHDNRGWIGPLFVLLLSIQVVFQILRLYDLGKNILAGSGNQHHPPATAMGISAVVQVFASAAATAAAISQLMQYKQSKSQHGAASHFGLFHPALLAFVAASLGAQLVDMYFAFFTEAQWKTPMWGPNATRENTMLLLKFADNAIAAFLLLVVRNLPTLGSVISLPEDDARENEGLQPLDMTDAQAKLRDLSKELPARRPSDEMGNSIISNIMFIWVNRFLAIGNQRQPEFDDLLEPPPCYMPENSWARFAAHANTNKPLFWKLVATFKFDIIFQAILNPAFVFLEYAQPFFMQQVLWFINKYSQDPTIGLRYGYFVAFMMLLTSIIAPIVDQQQCWHSRTISMQLRNILFRKLTQKVLYRRAASTLNVQDLKDDQHRDMSDGRVYNIVTADVARLNKLITLFYLLFTVPFQQIVGAWCLYKLLGLAGLLGTALLLVIVRLLRNLVARAKKVEQDISLLNDQRLATISEVVQGISSVKLFGWGSRFIEIIGRKRADQLSMIWTRAKIWALVNLLTVGSMPIINFIVFFIFGSYSGLGAEAIFPAIALFKIVQRSVYWLPSLMADVTGMYVSFCRIEDFLDQPEIQSVEARADTESNGDTLGFSNAVLTWSRSMNNCCSPMQSTPPSSSSSSLNLMLMSFTLQNINIRFPLGKLTLIGGPTGSGKSSILAALTGEMELIQGKINVPILEMPANALFSSLPGYALDNIAYVSQEPWLRNASIRDNILFGEPYCQVRYEKVLNMCALRPDLSIFAGGDMTEIGERGITLSGGQKQRVALARAVYSRRSILLIDDCLSAVDAHTGRHILHKCLASRDEIISNRTRILVTHHMAMCLPHSDFIVMMEGGEVAFQGLPEALSNTKDKLDLGDAGSDYGSVDASSIDSNVNDFGNAGQPTQDELNKQRLLSLKSDTQDHGKIIEEETRVKGVVKLETWRAYFGPCGGWRFLVSALVSVAASQLLSMYKDYYLAARLDKGSNSLLKPPLSIENSPQRRFLGLLAVYLAIGLVSAIFGSLALLYFYTKSIASSTVLHERLVLSIVNATPRFLDTTPIGRIMSRFSKDMQIVDEDIMECFFTFLRSLLSMLITLVAISSGVPLFLIVGIPVMIVYADLTWKFMCAQRETKRLEGIGMAPILSLYSEIIPGCSSIRAFNMRCEYIDEMKKRLCTYLHAELIMKSMSRWIGMRMGIASSLVSFSTALFIILSAGKIESGLAGFILIYSVNYWTDSIAVVRQYSDLELALNCVERMHQYMTIEQEAAPRTEADKQTSTEWPCTGALSVSNLSAGYTATQPVLHDISFDICHGEKIGIVGRTGAGKSTLSRTLLRLTEPSSGIIELDGVNVSTLGLEKLRQNITIIPQDPVLYNGTIRFNLDPFGDYSDPILLDALQRTMLLKKENTPTTLSSTQLDQINSSNYQPSSVAVFSSLDDRIVSNGQNLSLGQRQLVALARALVRRSRLVVMDEATASVDFATDKSMQQTIRSSEFSNSTILCIAHRLRTIIDYDRILVLDRGKVIEFDSPENMLQKEDSLFYQLCKNSGELDVLKRILDKKN</sequence>
<dbReference type="PROSITE" id="PS00211">
    <property type="entry name" value="ABC_TRANSPORTER_1"/>
    <property type="match status" value="2"/>
</dbReference>
<dbReference type="InterPro" id="IPR003439">
    <property type="entry name" value="ABC_transporter-like_ATP-bd"/>
</dbReference>
<evidence type="ECO:0000256" key="5">
    <source>
        <dbReference type="ARBA" id="ARBA00022741"/>
    </source>
</evidence>
<keyword evidence="8 9" id="KW-0472">Membrane</keyword>
<feature type="transmembrane region" description="Helical" evidence="9">
    <location>
        <begin position="432"/>
        <end position="450"/>
    </location>
</feature>
<keyword evidence="5" id="KW-0547">Nucleotide-binding</keyword>
<dbReference type="FunFam" id="3.40.50.300:FF:000838">
    <property type="entry name" value="ABC multidrug transporter (Eurofung)"/>
    <property type="match status" value="1"/>
</dbReference>
<dbReference type="GO" id="GO:0016020">
    <property type="term" value="C:membrane"/>
    <property type="evidence" value="ECO:0007669"/>
    <property type="project" value="UniProtKB-SubCell"/>
</dbReference>
<evidence type="ECO:0000313" key="12">
    <source>
        <dbReference type="EMBL" id="KAJ2674835.1"/>
    </source>
</evidence>
<dbReference type="InterPro" id="IPR050173">
    <property type="entry name" value="ABC_transporter_C-like"/>
</dbReference>
<dbReference type="Pfam" id="PF00664">
    <property type="entry name" value="ABC_membrane"/>
    <property type="match status" value="2"/>
</dbReference>
<dbReference type="InterPro" id="IPR017871">
    <property type="entry name" value="ABC_transporter-like_CS"/>
</dbReference>
<name>A0A9W8G5Z3_9FUNG</name>
<dbReference type="GO" id="GO:0140359">
    <property type="term" value="F:ABC-type transporter activity"/>
    <property type="evidence" value="ECO:0007669"/>
    <property type="project" value="InterPro"/>
</dbReference>
<keyword evidence="7 9" id="KW-1133">Transmembrane helix</keyword>
<evidence type="ECO:0000256" key="6">
    <source>
        <dbReference type="ARBA" id="ARBA00022840"/>
    </source>
</evidence>
<feature type="transmembrane region" description="Helical" evidence="9">
    <location>
        <begin position="1088"/>
        <end position="1114"/>
    </location>
</feature>
<reference evidence="12" key="1">
    <citation type="submission" date="2022-07" db="EMBL/GenBank/DDBJ databases">
        <title>Phylogenomic reconstructions and comparative analyses of Kickxellomycotina fungi.</title>
        <authorList>
            <person name="Reynolds N.K."/>
            <person name="Stajich J.E."/>
            <person name="Barry K."/>
            <person name="Grigoriev I.V."/>
            <person name="Crous P."/>
            <person name="Smith M.E."/>
        </authorList>
    </citation>
    <scope>NUCLEOTIDE SEQUENCE</scope>
    <source>
        <strain evidence="12">NRRL 3115</strain>
    </source>
</reference>
<feature type="transmembrane region" description="Helical" evidence="9">
    <location>
        <begin position="515"/>
        <end position="538"/>
    </location>
</feature>
<feature type="transmembrane region" description="Helical" evidence="9">
    <location>
        <begin position="98"/>
        <end position="122"/>
    </location>
</feature>
<keyword evidence="6" id="KW-0067">ATP-binding</keyword>
<dbReference type="CDD" id="cd03250">
    <property type="entry name" value="ABCC_MRP_domain1"/>
    <property type="match status" value="1"/>
</dbReference>
<evidence type="ECO:0000256" key="3">
    <source>
        <dbReference type="ARBA" id="ARBA00022692"/>
    </source>
</evidence>
<comment type="caution">
    <text evidence="12">The sequence shown here is derived from an EMBL/GenBank/DDBJ whole genome shotgun (WGS) entry which is preliminary data.</text>
</comment>
<feature type="domain" description="ABC transmembrane type-1" evidence="11">
    <location>
        <begin position="289"/>
        <end position="575"/>
    </location>
</feature>
<keyword evidence="4" id="KW-0677">Repeat</keyword>
<feature type="transmembrane region" description="Helical" evidence="9">
    <location>
        <begin position="321"/>
        <end position="339"/>
    </location>
</feature>
<feature type="transmembrane region" description="Helical" evidence="9">
    <location>
        <begin position="16"/>
        <end position="37"/>
    </location>
</feature>
<protein>
    <recommendedName>
        <fullName evidence="14">P-loop containing nucleoside triphosphate hydrolase protein</fullName>
    </recommendedName>
</protein>
<dbReference type="PROSITE" id="PS50893">
    <property type="entry name" value="ABC_TRANSPORTER_2"/>
    <property type="match status" value="2"/>
</dbReference>
<feature type="transmembrane region" description="Helical" evidence="9">
    <location>
        <begin position="999"/>
        <end position="1025"/>
    </location>
</feature>
<evidence type="ECO:0000256" key="4">
    <source>
        <dbReference type="ARBA" id="ARBA00022737"/>
    </source>
</evidence>
<feature type="transmembrane region" description="Helical" evidence="9">
    <location>
        <begin position="407"/>
        <end position="426"/>
    </location>
</feature>
<feature type="domain" description="ABC transmembrane type-1" evidence="11">
    <location>
        <begin position="955"/>
        <end position="1243"/>
    </location>
</feature>
<evidence type="ECO:0008006" key="14">
    <source>
        <dbReference type="Google" id="ProtNLM"/>
    </source>
</evidence>
<dbReference type="InterPro" id="IPR011527">
    <property type="entry name" value="ABC1_TM_dom"/>
</dbReference>
<comment type="subcellular location">
    <subcellularLocation>
        <location evidence="1">Membrane</location>
        <topology evidence="1">Multi-pass membrane protein</topology>
    </subcellularLocation>
</comment>
<keyword evidence="3 9" id="KW-0812">Transmembrane</keyword>
<dbReference type="InterPro" id="IPR003593">
    <property type="entry name" value="AAA+_ATPase"/>
</dbReference>
<dbReference type="Gene3D" id="1.20.1560.10">
    <property type="entry name" value="ABC transporter type 1, transmembrane domain"/>
    <property type="match status" value="2"/>
</dbReference>
<dbReference type="Gene3D" id="3.40.50.300">
    <property type="entry name" value="P-loop containing nucleotide triphosphate hydrolases"/>
    <property type="match status" value="2"/>
</dbReference>
<feature type="transmembrane region" description="Helical" evidence="9">
    <location>
        <begin position="57"/>
        <end position="77"/>
    </location>
</feature>
<accession>A0A9W8G5Z3</accession>
<dbReference type="Proteomes" id="UP001151518">
    <property type="component" value="Unassembled WGS sequence"/>
</dbReference>
<gene>
    <name evidence="12" type="ORF">GGI25_004222</name>
</gene>
<proteinExistence type="predicted"/>
<dbReference type="SMART" id="SM00382">
    <property type="entry name" value="AAA"/>
    <property type="match status" value="2"/>
</dbReference>
<dbReference type="FunFam" id="1.20.1560.10:FF:000013">
    <property type="entry name" value="ABC transporter C family member 2"/>
    <property type="match status" value="1"/>
</dbReference>
<dbReference type="PROSITE" id="PS50929">
    <property type="entry name" value="ABC_TM1F"/>
    <property type="match status" value="2"/>
</dbReference>
<dbReference type="CDD" id="cd18604">
    <property type="entry name" value="ABC_6TM_VMR1_D2_like"/>
    <property type="match status" value="1"/>
</dbReference>
<dbReference type="CDD" id="cd03244">
    <property type="entry name" value="ABCC_MRP_domain2"/>
    <property type="match status" value="1"/>
</dbReference>
<dbReference type="PANTHER" id="PTHR24223:SF356">
    <property type="entry name" value="ATP-BINDING CASSETTE TRANSPORTER ABC4"/>
    <property type="match status" value="1"/>
</dbReference>
<organism evidence="12 13">
    <name type="scientific">Coemansia spiralis</name>
    <dbReference type="NCBI Taxonomy" id="417178"/>
    <lineage>
        <taxon>Eukaryota</taxon>
        <taxon>Fungi</taxon>
        <taxon>Fungi incertae sedis</taxon>
        <taxon>Zoopagomycota</taxon>
        <taxon>Kickxellomycotina</taxon>
        <taxon>Kickxellomycetes</taxon>
        <taxon>Kickxellales</taxon>
        <taxon>Kickxellaceae</taxon>
        <taxon>Coemansia</taxon>
    </lineage>
</organism>
<dbReference type="SUPFAM" id="SSF52540">
    <property type="entry name" value="P-loop containing nucleoside triphosphate hydrolases"/>
    <property type="match status" value="2"/>
</dbReference>
<evidence type="ECO:0000256" key="8">
    <source>
        <dbReference type="ARBA" id="ARBA00023136"/>
    </source>
</evidence>
<feature type="domain" description="ABC transporter" evidence="10">
    <location>
        <begin position="628"/>
        <end position="876"/>
    </location>
</feature>
<feature type="transmembrane region" description="Helical" evidence="9">
    <location>
        <begin position="1186"/>
        <end position="1207"/>
    </location>
</feature>
<dbReference type="InterPro" id="IPR027417">
    <property type="entry name" value="P-loop_NTPase"/>
</dbReference>
<evidence type="ECO:0000256" key="2">
    <source>
        <dbReference type="ARBA" id="ARBA00022448"/>
    </source>
</evidence>
<evidence type="ECO:0000259" key="11">
    <source>
        <dbReference type="PROSITE" id="PS50929"/>
    </source>
</evidence>
<dbReference type="OrthoDB" id="6500128at2759"/>
<feature type="domain" description="ABC transporter" evidence="10">
    <location>
        <begin position="1281"/>
        <end position="1538"/>
    </location>
</feature>
<feature type="transmembrane region" description="Helical" evidence="9">
    <location>
        <begin position="280"/>
        <end position="301"/>
    </location>
</feature>
<dbReference type="GO" id="GO:0005524">
    <property type="term" value="F:ATP binding"/>
    <property type="evidence" value="ECO:0007669"/>
    <property type="project" value="UniProtKB-KW"/>
</dbReference>
<evidence type="ECO:0000313" key="13">
    <source>
        <dbReference type="Proteomes" id="UP001151518"/>
    </source>
</evidence>
<dbReference type="SUPFAM" id="SSF90123">
    <property type="entry name" value="ABC transporter transmembrane region"/>
    <property type="match status" value="2"/>
</dbReference>
<evidence type="ECO:0000259" key="10">
    <source>
        <dbReference type="PROSITE" id="PS50893"/>
    </source>
</evidence>
<dbReference type="GO" id="GO:0016887">
    <property type="term" value="F:ATP hydrolysis activity"/>
    <property type="evidence" value="ECO:0007669"/>
    <property type="project" value="InterPro"/>
</dbReference>
<evidence type="ECO:0000256" key="1">
    <source>
        <dbReference type="ARBA" id="ARBA00004141"/>
    </source>
</evidence>
<evidence type="ECO:0000256" key="7">
    <source>
        <dbReference type="ARBA" id="ARBA00022989"/>
    </source>
</evidence>
<evidence type="ECO:0000256" key="9">
    <source>
        <dbReference type="SAM" id="Phobius"/>
    </source>
</evidence>
<dbReference type="InterPro" id="IPR036640">
    <property type="entry name" value="ABC1_TM_sf"/>
</dbReference>